<dbReference type="InterPro" id="IPR029068">
    <property type="entry name" value="Glyas_Bleomycin-R_OHBP_Dase"/>
</dbReference>
<reference evidence="2 3" key="1">
    <citation type="journal article" date="2014" name="Int. J. Syst. Evol. Microbiol.">
        <title>Solimonas terrae sp. nov., isolated from soil.</title>
        <authorList>
            <person name="Kim S.J."/>
            <person name="Moon J.Y."/>
            <person name="Weon H.Y."/>
            <person name="Ahn J.H."/>
            <person name="Chen W.M."/>
            <person name="Kwon S.W."/>
        </authorList>
    </citation>
    <scope>NUCLEOTIDE SEQUENCE [LARGE SCALE GENOMIC DNA]</scope>
    <source>
        <strain evidence="2 3">KIS83-12</strain>
    </source>
</reference>
<dbReference type="InterPro" id="IPR004360">
    <property type="entry name" value="Glyas_Fos-R_dOase_dom"/>
</dbReference>
<keyword evidence="3" id="KW-1185">Reference proteome</keyword>
<dbReference type="SUPFAM" id="SSF54593">
    <property type="entry name" value="Glyoxalase/Bleomycin resistance protein/Dihydroxybiphenyl dioxygenase"/>
    <property type="match status" value="1"/>
</dbReference>
<organism evidence="2 3">
    <name type="scientific">Solimonas terrae</name>
    <dbReference type="NCBI Taxonomy" id="1396819"/>
    <lineage>
        <taxon>Bacteria</taxon>
        <taxon>Pseudomonadati</taxon>
        <taxon>Pseudomonadota</taxon>
        <taxon>Gammaproteobacteria</taxon>
        <taxon>Nevskiales</taxon>
        <taxon>Nevskiaceae</taxon>
        <taxon>Solimonas</taxon>
    </lineage>
</organism>
<accession>A0A6M2BXV1</accession>
<comment type="caution">
    <text evidence="2">The sequence shown here is derived from an EMBL/GenBank/DDBJ whole genome shotgun (WGS) entry which is preliminary data.</text>
</comment>
<dbReference type="Pfam" id="PF00903">
    <property type="entry name" value="Glyoxalase"/>
    <property type="match status" value="1"/>
</dbReference>
<dbReference type="PROSITE" id="PS51819">
    <property type="entry name" value="VOC"/>
    <property type="match status" value="1"/>
</dbReference>
<dbReference type="Proteomes" id="UP000472676">
    <property type="component" value="Unassembled WGS sequence"/>
</dbReference>
<gene>
    <name evidence="2" type="ORF">G7Y85_19680</name>
</gene>
<feature type="domain" description="VOC" evidence="1">
    <location>
        <begin position="2"/>
        <end position="154"/>
    </location>
</feature>
<proteinExistence type="predicted"/>
<name>A0A6M2BXV1_9GAMM</name>
<evidence type="ECO:0000313" key="3">
    <source>
        <dbReference type="Proteomes" id="UP000472676"/>
    </source>
</evidence>
<dbReference type="AlphaFoldDB" id="A0A6M2BXV1"/>
<sequence length="157" mass="17627">MQFHHMCIVTRQLDRQIDFWREIMGFTLAVRTSIPDGDAAGPTVFAPRSLMRDTFGDESARATVALMTSADGAMIELLAPEHPSVESTPAAQLLYRHTGIHELALAVSDIDVFFDKVRRAGHRLQTDYVWSCANLGRSFIFYDPEGNMIQIWEPTAV</sequence>
<evidence type="ECO:0000259" key="1">
    <source>
        <dbReference type="PROSITE" id="PS51819"/>
    </source>
</evidence>
<dbReference type="InterPro" id="IPR037523">
    <property type="entry name" value="VOC_core"/>
</dbReference>
<protein>
    <submittedName>
        <fullName evidence="2">VOC family protein</fullName>
    </submittedName>
</protein>
<evidence type="ECO:0000313" key="2">
    <source>
        <dbReference type="EMBL" id="NGY07001.1"/>
    </source>
</evidence>
<dbReference type="Gene3D" id="3.10.180.10">
    <property type="entry name" value="2,3-Dihydroxybiphenyl 1,2-Dioxygenase, domain 1"/>
    <property type="match status" value="1"/>
</dbReference>
<dbReference type="EMBL" id="JAAMOW010000012">
    <property type="protein sequence ID" value="NGY07001.1"/>
    <property type="molecule type" value="Genomic_DNA"/>
</dbReference>
<dbReference type="RefSeq" id="WP_166261624.1">
    <property type="nucleotide sequence ID" value="NZ_JAAMOW010000012.1"/>
</dbReference>